<gene>
    <name evidence="2" type="ORF">L596_005908</name>
</gene>
<protein>
    <submittedName>
        <fullName evidence="2">Uncharacterized protein</fullName>
    </submittedName>
</protein>
<evidence type="ECO:0000313" key="2">
    <source>
        <dbReference type="EMBL" id="TMS39373.1"/>
    </source>
</evidence>
<name>A0A4V6YSZ4_STECR</name>
<dbReference type="EMBL" id="AZBU02000001">
    <property type="protein sequence ID" value="TMS39373.1"/>
    <property type="molecule type" value="Genomic_DNA"/>
</dbReference>
<comment type="caution">
    <text evidence="2">The sequence shown here is derived from an EMBL/GenBank/DDBJ whole genome shotgun (WGS) entry which is preliminary data.</text>
</comment>
<evidence type="ECO:0000256" key="1">
    <source>
        <dbReference type="SAM" id="MobiDB-lite"/>
    </source>
</evidence>
<feature type="compositionally biased region" description="Polar residues" evidence="1">
    <location>
        <begin position="159"/>
        <end position="169"/>
    </location>
</feature>
<dbReference type="Proteomes" id="UP000298663">
    <property type="component" value="Chromosome X"/>
</dbReference>
<reference evidence="2 3" key="1">
    <citation type="journal article" date="2015" name="Genome Biol.">
        <title>Comparative genomics of Steinernema reveals deeply conserved gene regulatory networks.</title>
        <authorList>
            <person name="Dillman A.R."/>
            <person name="Macchietto M."/>
            <person name="Porter C.F."/>
            <person name="Rogers A."/>
            <person name="Williams B."/>
            <person name="Antoshechkin I."/>
            <person name="Lee M.M."/>
            <person name="Goodwin Z."/>
            <person name="Lu X."/>
            <person name="Lewis E.E."/>
            <person name="Goodrich-Blair H."/>
            <person name="Stock S.P."/>
            <person name="Adams B.J."/>
            <person name="Sternberg P.W."/>
            <person name="Mortazavi A."/>
        </authorList>
    </citation>
    <scope>NUCLEOTIDE SEQUENCE [LARGE SCALE GENOMIC DNA]</scope>
    <source>
        <strain evidence="2 3">ALL</strain>
    </source>
</reference>
<evidence type="ECO:0000313" key="3">
    <source>
        <dbReference type="Proteomes" id="UP000298663"/>
    </source>
</evidence>
<sequence length="195" mass="21342">MKMQVVSRKTQKNSTEISQISLEIRPESVSTRSERLFGSSHTQFPAASRPETFPWLVNTGKHDRISSRSGKARKLPGSASRREASRSLVNLGTADRSLLASPRKPGTALKLADACPGVLPSELYIVRREISIQEVSQTKIPLKTAEFHSESCDRASVSPELTDTSSSLLSGEINAAEPKMSSHRRAKGFPDQKPT</sequence>
<dbReference type="EMBL" id="CM016762">
    <property type="protein sequence ID" value="TMS39373.1"/>
    <property type="molecule type" value="Genomic_DNA"/>
</dbReference>
<dbReference type="AlphaFoldDB" id="A0A4V6YSZ4"/>
<keyword evidence="3" id="KW-1185">Reference proteome</keyword>
<proteinExistence type="predicted"/>
<reference evidence="2 3" key="2">
    <citation type="journal article" date="2019" name="G3 (Bethesda)">
        <title>Hybrid Assembly of the Genome of the Entomopathogenic Nematode Steinernema carpocapsae Identifies the X-Chromosome.</title>
        <authorList>
            <person name="Serra L."/>
            <person name="Macchietto M."/>
            <person name="Macias-Munoz A."/>
            <person name="McGill C.J."/>
            <person name="Rodriguez I.M."/>
            <person name="Rodriguez B."/>
            <person name="Murad R."/>
            <person name="Mortazavi A."/>
        </authorList>
    </citation>
    <scope>NUCLEOTIDE SEQUENCE [LARGE SCALE GENOMIC DNA]</scope>
    <source>
        <strain evidence="2 3">ALL</strain>
    </source>
</reference>
<feature type="region of interest" description="Disordered" evidence="1">
    <location>
        <begin position="31"/>
        <end position="87"/>
    </location>
</feature>
<feature type="region of interest" description="Disordered" evidence="1">
    <location>
        <begin position="153"/>
        <end position="195"/>
    </location>
</feature>
<accession>A0A4V6YSZ4</accession>
<organism evidence="2 3">
    <name type="scientific">Steinernema carpocapsae</name>
    <name type="common">Entomopathogenic nematode</name>
    <dbReference type="NCBI Taxonomy" id="34508"/>
    <lineage>
        <taxon>Eukaryota</taxon>
        <taxon>Metazoa</taxon>
        <taxon>Ecdysozoa</taxon>
        <taxon>Nematoda</taxon>
        <taxon>Chromadorea</taxon>
        <taxon>Rhabditida</taxon>
        <taxon>Tylenchina</taxon>
        <taxon>Panagrolaimomorpha</taxon>
        <taxon>Strongyloidoidea</taxon>
        <taxon>Steinernematidae</taxon>
        <taxon>Steinernema</taxon>
    </lineage>
</organism>